<accession>B4D1J1</accession>
<keyword evidence="1" id="KW-0489">Methyltransferase</keyword>
<dbReference type="GO" id="GO:0008168">
    <property type="term" value="F:methyltransferase activity"/>
    <property type="evidence" value="ECO:0007669"/>
    <property type="project" value="UniProtKB-KW"/>
</dbReference>
<name>B4D1J1_9BACT</name>
<sequence>MSTGKKLRGWLWNALLASRSLRRRLAYHLLYRYPADLDARVPLGEGLSSPLFDQEFGASFAEIFLHQEYAPMLEAIGTPRRWIDLGCYAGFFSLWLEWQRRRRGERAPSQALLVDANASMEDWIRRLIAMNGLESNWNFLRSAIAEGRGECEFVERSYMGSSLGGLDKTPGLHTRVPVLDEDELFRIFPPPYDLLKADIEGAEYELLLHYRRLIEQSRCLCLEWHSWHAGRGSLTQIREIAEKLGLRMAEELQPARVLPSGDQTGVLLFVNPRFSDQHAVA</sequence>
<keyword evidence="1" id="KW-0808">Transferase</keyword>
<comment type="caution">
    <text evidence="1">The sequence shown here is derived from an EMBL/GenBank/DDBJ whole genome shotgun (WGS) entry which is preliminary data.</text>
</comment>
<dbReference type="Proteomes" id="UP000005824">
    <property type="component" value="Unassembled WGS sequence"/>
</dbReference>
<dbReference type="RefSeq" id="WP_006980104.1">
    <property type="nucleotide sequence ID" value="NZ_ABVL01000007.1"/>
</dbReference>
<dbReference type="EMBL" id="ABVL01000007">
    <property type="protein sequence ID" value="EDY19603.1"/>
    <property type="molecule type" value="Genomic_DNA"/>
</dbReference>
<dbReference type="InterPro" id="IPR006342">
    <property type="entry name" value="FkbM_mtfrase"/>
</dbReference>
<dbReference type="GO" id="GO:0032259">
    <property type="term" value="P:methylation"/>
    <property type="evidence" value="ECO:0007669"/>
    <property type="project" value="UniProtKB-KW"/>
</dbReference>
<dbReference type="NCBIfam" id="TIGR01444">
    <property type="entry name" value="fkbM_fam"/>
    <property type="match status" value="1"/>
</dbReference>
<proteinExistence type="predicted"/>
<dbReference type="AlphaFoldDB" id="B4D1J1"/>
<evidence type="ECO:0000313" key="1">
    <source>
        <dbReference type="EMBL" id="EDY19603.1"/>
    </source>
</evidence>
<organism evidence="1 2">
    <name type="scientific">Chthoniobacter flavus Ellin428</name>
    <dbReference type="NCBI Taxonomy" id="497964"/>
    <lineage>
        <taxon>Bacteria</taxon>
        <taxon>Pseudomonadati</taxon>
        <taxon>Verrucomicrobiota</taxon>
        <taxon>Spartobacteria</taxon>
        <taxon>Chthoniobacterales</taxon>
        <taxon>Chthoniobacteraceae</taxon>
        <taxon>Chthoniobacter</taxon>
    </lineage>
</organism>
<dbReference type="InterPro" id="IPR029063">
    <property type="entry name" value="SAM-dependent_MTases_sf"/>
</dbReference>
<keyword evidence="2" id="KW-1185">Reference proteome</keyword>
<dbReference type="STRING" id="497964.CfE428DRAFT_2779"/>
<dbReference type="Gene3D" id="3.40.50.150">
    <property type="entry name" value="Vaccinia Virus protein VP39"/>
    <property type="match status" value="1"/>
</dbReference>
<gene>
    <name evidence="1" type="ORF">CfE428DRAFT_2779</name>
</gene>
<dbReference type="SUPFAM" id="SSF53335">
    <property type="entry name" value="S-adenosyl-L-methionine-dependent methyltransferases"/>
    <property type="match status" value="1"/>
</dbReference>
<evidence type="ECO:0000313" key="2">
    <source>
        <dbReference type="Proteomes" id="UP000005824"/>
    </source>
</evidence>
<protein>
    <submittedName>
        <fullName evidence="1">Methyltransferase FkbM family</fullName>
    </submittedName>
</protein>
<reference evidence="1 2" key="1">
    <citation type="journal article" date="2011" name="J. Bacteriol.">
        <title>Genome sequence of Chthoniobacter flavus Ellin428, an aerobic heterotrophic soil bacterium.</title>
        <authorList>
            <person name="Kant R."/>
            <person name="van Passel M.W."/>
            <person name="Palva A."/>
            <person name="Lucas S."/>
            <person name="Lapidus A."/>
            <person name="Glavina Del Rio T."/>
            <person name="Dalin E."/>
            <person name="Tice H."/>
            <person name="Bruce D."/>
            <person name="Goodwin L."/>
            <person name="Pitluck S."/>
            <person name="Larimer F.W."/>
            <person name="Land M.L."/>
            <person name="Hauser L."/>
            <person name="Sangwan P."/>
            <person name="de Vos W.M."/>
            <person name="Janssen P.H."/>
            <person name="Smidt H."/>
        </authorList>
    </citation>
    <scope>NUCLEOTIDE SEQUENCE [LARGE SCALE GENOMIC DNA]</scope>
    <source>
        <strain evidence="1 2">Ellin428</strain>
    </source>
</reference>
<dbReference type="InParanoid" id="B4D1J1"/>